<dbReference type="SUPFAM" id="SSF55729">
    <property type="entry name" value="Acyl-CoA N-acyltransferases (Nat)"/>
    <property type="match status" value="1"/>
</dbReference>
<evidence type="ECO:0000259" key="3">
    <source>
        <dbReference type="PROSITE" id="PS51186"/>
    </source>
</evidence>
<keyword evidence="1" id="KW-0808">Transferase</keyword>
<gene>
    <name evidence="4" type="ORF">AArcSt2_02810</name>
</gene>
<keyword evidence="5" id="KW-1185">Reference proteome</keyword>
<reference evidence="4" key="2">
    <citation type="submission" date="2022-02" db="EMBL/GenBank/DDBJ databases">
        <authorList>
            <person name="Elcheninov A.G."/>
            <person name="Sorokin D.Y."/>
            <person name="Kublanov I.V."/>
        </authorList>
    </citation>
    <scope>NUCLEOTIDE SEQUENCE</scope>
    <source>
        <strain evidence="4">AArc-St2</strain>
    </source>
</reference>
<keyword evidence="2" id="KW-0012">Acyltransferase</keyword>
<dbReference type="InterPro" id="IPR050832">
    <property type="entry name" value="Bact_Acetyltransf"/>
</dbReference>
<dbReference type="Proteomes" id="UP001203207">
    <property type="component" value="Unassembled WGS sequence"/>
</dbReference>
<comment type="caution">
    <text evidence="4">The sequence shown here is derived from an EMBL/GenBank/DDBJ whole genome shotgun (WGS) entry which is preliminary data.</text>
</comment>
<proteinExistence type="predicted"/>
<sequence>MTETQTRAATQEDVVAVLRLIEGALLEITPEAVREAIESETDVVCVALRHDRIIGTAVFRDTPAGGHVVAIAVHPQRRGNGVGRSLIGYGADRFQTLSAEFAEKVTPFYERLGFTIEPIEGSDRYQGRLS</sequence>
<protein>
    <submittedName>
        <fullName evidence="4">GNAT family N-acetyltransferase</fullName>
    </submittedName>
</protein>
<dbReference type="PANTHER" id="PTHR43877:SF1">
    <property type="entry name" value="ACETYLTRANSFERASE"/>
    <property type="match status" value="1"/>
</dbReference>
<dbReference type="InterPro" id="IPR016181">
    <property type="entry name" value="Acyl_CoA_acyltransferase"/>
</dbReference>
<organism evidence="4 5">
    <name type="scientific">Natronocalculus amylovorans</name>
    <dbReference type="NCBI Taxonomy" id="2917812"/>
    <lineage>
        <taxon>Archaea</taxon>
        <taxon>Methanobacteriati</taxon>
        <taxon>Methanobacteriota</taxon>
        <taxon>Stenosarchaea group</taxon>
        <taxon>Halobacteria</taxon>
        <taxon>Halobacteriales</taxon>
        <taxon>Haloferacaceae</taxon>
        <taxon>Natronocalculus</taxon>
    </lineage>
</organism>
<reference evidence="4" key="1">
    <citation type="journal article" date="2022" name="Syst. Appl. Microbiol.">
        <title>Natronocalculus amylovorans gen. nov., sp. nov., and Natranaeroarchaeum aerophilus sp. nov., dominant culturable amylolytic natronoarchaea from hypersaline soda lakes in southwestern Siberia.</title>
        <authorList>
            <person name="Sorokin D.Y."/>
            <person name="Elcheninov A.G."/>
            <person name="Khizhniak T.V."/>
            <person name="Koenen M."/>
            <person name="Bale N.J."/>
            <person name="Damste J.S.S."/>
            <person name="Kublanov I.V."/>
        </authorList>
    </citation>
    <scope>NUCLEOTIDE SEQUENCE</scope>
    <source>
        <strain evidence="4">AArc-St2</strain>
    </source>
</reference>
<dbReference type="GO" id="GO:0016747">
    <property type="term" value="F:acyltransferase activity, transferring groups other than amino-acyl groups"/>
    <property type="evidence" value="ECO:0007669"/>
    <property type="project" value="InterPro"/>
</dbReference>
<dbReference type="CDD" id="cd04301">
    <property type="entry name" value="NAT_SF"/>
    <property type="match status" value="1"/>
</dbReference>
<dbReference type="EMBL" id="JAKRVX010000001">
    <property type="protein sequence ID" value="MCL9815865.1"/>
    <property type="molecule type" value="Genomic_DNA"/>
</dbReference>
<dbReference type="RefSeq" id="WP_250582777.1">
    <property type="nucleotide sequence ID" value="NZ_JAKRVX010000001.1"/>
</dbReference>
<dbReference type="InterPro" id="IPR000182">
    <property type="entry name" value="GNAT_dom"/>
</dbReference>
<dbReference type="PROSITE" id="PS51186">
    <property type="entry name" value="GNAT"/>
    <property type="match status" value="1"/>
</dbReference>
<evidence type="ECO:0000313" key="5">
    <source>
        <dbReference type="Proteomes" id="UP001203207"/>
    </source>
</evidence>
<name>A0AAE3FVE9_9EURY</name>
<evidence type="ECO:0000256" key="1">
    <source>
        <dbReference type="ARBA" id="ARBA00022679"/>
    </source>
</evidence>
<evidence type="ECO:0000313" key="4">
    <source>
        <dbReference type="EMBL" id="MCL9815865.1"/>
    </source>
</evidence>
<evidence type="ECO:0000256" key="2">
    <source>
        <dbReference type="ARBA" id="ARBA00023315"/>
    </source>
</evidence>
<dbReference type="Gene3D" id="3.40.630.30">
    <property type="match status" value="1"/>
</dbReference>
<dbReference type="PANTHER" id="PTHR43877">
    <property type="entry name" value="AMINOALKYLPHOSPHONATE N-ACETYLTRANSFERASE-RELATED-RELATED"/>
    <property type="match status" value="1"/>
</dbReference>
<dbReference type="Pfam" id="PF13508">
    <property type="entry name" value="Acetyltransf_7"/>
    <property type="match status" value="1"/>
</dbReference>
<feature type="domain" description="N-acetyltransferase" evidence="3">
    <location>
        <begin position="4"/>
        <end position="130"/>
    </location>
</feature>
<accession>A0AAE3FVE9</accession>
<dbReference type="AlphaFoldDB" id="A0AAE3FVE9"/>